<name>A0A445BK80_ARAHY</name>
<proteinExistence type="predicted"/>
<reference evidence="5 6" key="1">
    <citation type="submission" date="2019-01" db="EMBL/GenBank/DDBJ databases">
        <title>Sequencing of cultivated peanut Arachis hypogaea provides insights into genome evolution and oil improvement.</title>
        <authorList>
            <person name="Chen X."/>
        </authorList>
    </citation>
    <scope>NUCLEOTIDE SEQUENCE [LARGE SCALE GENOMIC DNA]</scope>
    <source>
        <strain evidence="6">cv. Fuhuasheng</strain>
        <tissue evidence="5">Leaves</tissue>
    </source>
</reference>
<dbReference type="STRING" id="3818.A0A445BK80"/>
<evidence type="ECO:0008006" key="7">
    <source>
        <dbReference type="Google" id="ProtNLM"/>
    </source>
</evidence>
<dbReference type="SUPFAM" id="SSF53633">
    <property type="entry name" value="Carbamate kinase-like"/>
    <property type="match status" value="1"/>
</dbReference>
<keyword evidence="6" id="KW-1185">Reference proteome</keyword>
<evidence type="ECO:0000313" key="5">
    <source>
        <dbReference type="EMBL" id="RYR39095.1"/>
    </source>
</evidence>
<keyword evidence="1" id="KW-0808">Transferase</keyword>
<dbReference type="GO" id="GO:0005524">
    <property type="term" value="F:ATP binding"/>
    <property type="evidence" value="ECO:0007669"/>
    <property type="project" value="UniProtKB-KW"/>
</dbReference>
<keyword evidence="3" id="KW-0418">Kinase</keyword>
<dbReference type="PANTHER" id="PTHR42833">
    <property type="entry name" value="URIDYLATE KINASE"/>
    <property type="match status" value="1"/>
</dbReference>
<keyword evidence="4" id="KW-0067">ATP-binding</keyword>
<gene>
    <name evidence="5" type="ORF">Ahy_A09g044523</name>
</gene>
<evidence type="ECO:0000256" key="2">
    <source>
        <dbReference type="ARBA" id="ARBA00022741"/>
    </source>
</evidence>
<evidence type="ECO:0000313" key="6">
    <source>
        <dbReference type="Proteomes" id="UP000289738"/>
    </source>
</evidence>
<organism evidence="5 6">
    <name type="scientific">Arachis hypogaea</name>
    <name type="common">Peanut</name>
    <dbReference type="NCBI Taxonomy" id="3818"/>
    <lineage>
        <taxon>Eukaryota</taxon>
        <taxon>Viridiplantae</taxon>
        <taxon>Streptophyta</taxon>
        <taxon>Embryophyta</taxon>
        <taxon>Tracheophyta</taxon>
        <taxon>Spermatophyta</taxon>
        <taxon>Magnoliopsida</taxon>
        <taxon>eudicotyledons</taxon>
        <taxon>Gunneridae</taxon>
        <taxon>Pentapetalae</taxon>
        <taxon>rosids</taxon>
        <taxon>fabids</taxon>
        <taxon>Fabales</taxon>
        <taxon>Fabaceae</taxon>
        <taxon>Papilionoideae</taxon>
        <taxon>50 kb inversion clade</taxon>
        <taxon>dalbergioids sensu lato</taxon>
        <taxon>Dalbergieae</taxon>
        <taxon>Pterocarpus clade</taxon>
        <taxon>Arachis</taxon>
    </lineage>
</organism>
<dbReference type="EMBL" id="SDMP01000009">
    <property type="protein sequence ID" value="RYR39095.1"/>
    <property type="molecule type" value="Genomic_DNA"/>
</dbReference>
<dbReference type="InterPro" id="IPR036393">
    <property type="entry name" value="AceGlu_kinase-like_sf"/>
</dbReference>
<accession>A0A445BK80</accession>
<dbReference type="PANTHER" id="PTHR42833:SF4">
    <property type="entry name" value="URIDYLATE KINASE PUMPKIN, CHLOROPLASTIC"/>
    <property type="match status" value="1"/>
</dbReference>
<protein>
    <recommendedName>
        <fullName evidence="7">Aspartate/glutamate/uridylate kinase domain-containing protein</fullName>
    </recommendedName>
</protein>
<dbReference type="AlphaFoldDB" id="A0A445BK80"/>
<evidence type="ECO:0000256" key="3">
    <source>
        <dbReference type="ARBA" id="ARBA00022777"/>
    </source>
</evidence>
<comment type="caution">
    <text evidence="5">The sequence shown here is derived from an EMBL/GenBank/DDBJ whole genome shotgun (WGS) entry which is preliminary data.</text>
</comment>
<dbReference type="GO" id="GO:0006225">
    <property type="term" value="P:UDP biosynthetic process"/>
    <property type="evidence" value="ECO:0007669"/>
    <property type="project" value="TreeGrafter"/>
</dbReference>
<keyword evidence="2" id="KW-0547">Nucleotide-binding</keyword>
<dbReference type="Proteomes" id="UP000289738">
    <property type="component" value="Chromosome A09"/>
</dbReference>
<evidence type="ECO:0000256" key="1">
    <source>
        <dbReference type="ARBA" id="ARBA00022679"/>
    </source>
</evidence>
<evidence type="ECO:0000256" key="4">
    <source>
        <dbReference type="ARBA" id="ARBA00022840"/>
    </source>
</evidence>
<dbReference type="GO" id="GO:0033862">
    <property type="term" value="F:UMP kinase activity"/>
    <property type="evidence" value="ECO:0007669"/>
    <property type="project" value="TreeGrafter"/>
</dbReference>
<dbReference type="Gene3D" id="3.40.1160.10">
    <property type="entry name" value="Acetylglutamate kinase-like"/>
    <property type="match status" value="1"/>
</dbReference>
<sequence length="64" mass="7033">MSPFALSINEFSNQPIKWQRVLLKISGEALAGDHSKNIDPKISMAIAREVAAVTHLGIEVNIVY</sequence>